<keyword evidence="2" id="KW-0067">ATP-binding</keyword>
<dbReference type="Pfam" id="PF13304">
    <property type="entry name" value="AAA_21"/>
    <property type="match status" value="1"/>
</dbReference>
<keyword evidence="2" id="KW-0547">Nucleotide-binding</keyword>
<reference evidence="2" key="1">
    <citation type="submission" date="2020-06" db="EMBL/GenBank/DDBJ databases">
        <title>Analysis procedures for assessing recovery of high quality, complete, closed genomes from Nanopore long read metagenome sequencing.</title>
        <authorList>
            <person name="Bessarab I."/>
            <person name="Arumugam K."/>
            <person name="Haryono M."/>
            <person name="Liu X."/>
            <person name="Roy S."/>
            <person name="Zuniga-Montanez R.E."/>
            <person name="Qiu G."/>
            <person name="Drautz-Moses D.I."/>
            <person name="Law Y.Y."/>
            <person name="Wuertz S."/>
            <person name="Lauro F.M."/>
            <person name="Huson D.H."/>
            <person name="Williams R.B."/>
        </authorList>
    </citation>
    <scope>NUCLEOTIDE SEQUENCE [LARGE SCALE GENOMIC DNA]</scope>
    <source>
        <strain evidence="2">SSD2</strain>
    </source>
</reference>
<gene>
    <name evidence="2" type="ORF">HZT40_12760</name>
</gene>
<evidence type="ECO:0000313" key="2">
    <source>
        <dbReference type="EMBL" id="QLQ32308.1"/>
    </source>
</evidence>
<dbReference type="PANTHER" id="PTHR43581:SF2">
    <property type="entry name" value="EXCINUCLEASE ATPASE SUBUNIT"/>
    <property type="match status" value="1"/>
</dbReference>
<dbReference type="InterPro" id="IPR027417">
    <property type="entry name" value="P-loop_NTPase"/>
</dbReference>
<dbReference type="Gene3D" id="3.40.50.300">
    <property type="entry name" value="P-loop containing nucleotide triphosphate hydrolases"/>
    <property type="match status" value="1"/>
</dbReference>
<dbReference type="Proteomes" id="UP000510621">
    <property type="component" value="Chromosome"/>
</dbReference>
<feature type="domain" description="ATPase AAA-type core" evidence="1">
    <location>
        <begin position="196"/>
        <end position="299"/>
    </location>
</feature>
<proteinExistence type="predicted"/>
<dbReference type="GO" id="GO:0016887">
    <property type="term" value="F:ATP hydrolysis activity"/>
    <property type="evidence" value="ECO:0007669"/>
    <property type="project" value="InterPro"/>
</dbReference>
<protein>
    <submittedName>
        <fullName evidence="2">ATP-binding protein</fullName>
    </submittedName>
</protein>
<dbReference type="InterPro" id="IPR003959">
    <property type="entry name" value="ATPase_AAA_core"/>
</dbReference>
<evidence type="ECO:0000313" key="3">
    <source>
        <dbReference type="Proteomes" id="UP000510621"/>
    </source>
</evidence>
<name>A0A7L6ATC4_9GAMM</name>
<dbReference type="KEGG" id="this:HZT40_12760"/>
<dbReference type="InterPro" id="IPR051396">
    <property type="entry name" value="Bact_Antivir_Def_Nuclease"/>
</dbReference>
<organism evidence="2 3">
    <name type="scientific">Candidatus Thiothrix singaporensis</name>
    <dbReference type="NCBI Taxonomy" id="2799669"/>
    <lineage>
        <taxon>Bacteria</taxon>
        <taxon>Pseudomonadati</taxon>
        <taxon>Pseudomonadota</taxon>
        <taxon>Gammaproteobacteria</taxon>
        <taxon>Thiotrichales</taxon>
        <taxon>Thiotrichaceae</taxon>
        <taxon>Thiothrix</taxon>
    </lineage>
</organism>
<dbReference type="EMBL" id="CP059265">
    <property type="protein sequence ID" value="QLQ32308.1"/>
    <property type="molecule type" value="Genomic_DNA"/>
</dbReference>
<sequence length="390" mass="43747">MLTYPIKIEGLKGVGSVELNLQENQRVYTLIGANGVGKTKTLEALFQVLFYSHQLVSQPTNNQAIRTESWAFRMLGIGESSFNAPSHNIVPNSLNVLANHMLHSLPIVFLASQNRGFIKHDAKPAQAIGTLEQRRNAYFSRLIRGMNNNFTSLNMDTGIEEWFVTLAQSANPYQKQEDNRDIEIRVVLELLNKIDSRIDPKYMQISGDGRVNLKIDGQPRELSHLSTGFASILKMLQAIVSGYGYFTNETRLQQVKGIVLIDEIESHLHLSWQAKIIPLLKQLFPNTTFYITTHSSIVLSQLKAGEAYRLQRDPDGVVRAQAITSPNTTSLIDVLQEAFDIDLNRLKLDSLVPADQQQAKQQLLDLINGQGCSDHAQGFIGRKLIDRRLG</sequence>
<dbReference type="PANTHER" id="PTHR43581">
    <property type="entry name" value="ATP/GTP PHOSPHATASE"/>
    <property type="match status" value="1"/>
</dbReference>
<dbReference type="SUPFAM" id="SSF52540">
    <property type="entry name" value="P-loop containing nucleoside triphosphate hydrolases"/>
    <property type="match status" value="1"/>
</dbReference>
<dbReference type="GO" id="GO:0005524">
    <property type="term" value="F:ATP binding"/>
    <property type="evidence" value="ECO:0007669"/>
    <property type="project" value="UniProtKB-KW"/>
</dbReference>
<accession>A0A7L6ATC4</accession>
<keyword evidence="3" id="KW-1185">Reference proteome</keyword>
<dbReference type="AlphaFoldDB" id="A0A7L6ATC4"/>
<evidence type="ECO:0000259" key="1">
    <source>
        <dbReference type="Pfam" id="PF13304"/>
    </source>
</evidence>